<name>A0A2P4PNR3_RHIID</name>
<organism evidence="3 4">
    <name type="scientific">Rhizophagus irregularis (strain DAOM 181602 / DAOM 197198 / MUCL 43194)</name>
    <name type="common">Arbuscular mycorrhizal fungus</name>
    <name type="synonym">Glomus intraradices</name>
    <dbReference type="NCBI Taxonomy" id="747089"/>
    <lineage>
        <taxon>Eukaryota</taxon>
        <taxon>Fungi</taxon>
        <taxon>Fungi incertae sedis</taxon>
        <taxon>Mucoromycota</taxon>
        <taxon>Glomeromycotina</taxon>
        <taxon>Glomeromycetes</taxon>
        <taxon>Glomerales</taxon>
        <taxon>Glomeraceae</taxon>
        <taxon>Rhizophagus</taxon>
    </lineage>
</organism>
<evidence type="ECO:0000313" key="3">
    <source>
        <dbReference type="EMBL" id="POG67028.1"/>
    </source>
</evidence>
<dbReference type="InterPro" id="IPR003450">
    <property type="entry name" value="Replication_origin-bd"/>
</dbReference>
<dbReference type="GO" id="GO:0003688">
    <property type="term" value="F:DNA replication origin binding"/>
    <property type="evidence" value="ECO:0007669"/>
    <property type="project" value="InterPro"/>
</dbReference>
<reference evidence="3 4" key="1">
    <citation type="journal article" date="2013" name="Proc. Natl. Acad. Sci. U.S.A.">
        <title>Genome of an arbuscular mycorrhizal fungus provides insight into the oldest plant symbiosis.</title>
        <authorList>
            <person name="Tisserant E."/>
            <person name="Malbreil M."/>
            <person name="Kuo A."/>
            <person name="Kohler A."/>
            <person name="Symeonidi A."/>
            <person name="Balestrini R."/>
            <person name="Charron P."/>
            <person name="Duensing N."/>
            <person name="Frei Dit Frey N."/>
            <person name="Gianinazzi-Pearson V."/>
            <person name="Gilbert L.B."/>
            <person name="Handa Y."/>
            <person name="Herr J.R."/>
            <person name="Hijri M."/>
            <person name="Koul R."/>
            <person name="Kawaguchi M."/>
            <person name="Krajinski F."/>
            <person name="Lammers P.J."/>
            <person name="Masclaux F.G."/>
            <person name="Murat C."/>
            <person name="Morin E."/>
            <person name="Ndikumana S."/>
            <person name="Pagni M."/>
            <person name="Petitpierre D."/>
            <person name="Requena N."/>
            <person name="Rosikiewicz P."/>
            <person name="Riley R."/>
            <person name="Saito K."/>
            <person name="San Clemente H."/>
            <person name="Shapiro H."/>
            <person name="van Tuinen D."/>
            <person name="Becard G."/>
            <person name="Bonfante P."/>
            <person name="Paszkowski U."/>
            <person name="Shachar-Hill Y.Y."/>
            <person name="Tuskan G.A."/>
            <person name="Young P.W."/>
            <person name="Sanders I.R."/>
            <person name="Henrissat B."/>
            <person name="Rensing S.A."/>
            <person name="Grigoriev I.V."/>
            <person name="Corradi N."/>
            <person name="Roux C."/>
            <person name="Martin F."/>
        </authorList>
    </citation>
    <scope>NUCLEOTIDE SEQUENCE [LARGE SCALE GENOMIC DNA]</scope>
    <source>
        <strain evidence="3 4">DAOM 197198</strain>
    </source>
</reference>
<dbReference type="VEuPathDB" id="FungiDB:RhiirFUN_000327"/>
<dbReference type="VEuPathDB" id="FungiDB:RhiirFUN_017434"/>
<evidence type="ECO:0000256" key="1">
    <source>
        <dbReference type="SAM" id="MobiDB-lite"/>
    </source>
</evidence>
<dbReference type="GO" id="GO:0006260">
    <property type="term" value="P:DNA replication"/>
    <property type="evidence" value="ECO:0007669"/>
    <property type="project" value="InterPro"/>
</dbReference>
<reference evidence="3 4" key="2">
    <citation type="journal article" date="2018" name="New Phytol.">
        <title>High intraspecific genome diversity in the model arbuscular mycorrhizal symbiont Rhizophagus irregularis.</title>
        <authorList>
            <person name="Chen E.C.H."/>
            <person name="Morin E."/>
            <person name="Beaudet D."/>
            <person name="Noel J."/>
            <person name="Yildirir G."/>
            <person name="Ndikumana S."/>
            <person name="Charron P."/>
            <person name="St-Onge C."/>
            <person name="Giorgi J."/>
            <person name="Kruger M."/>
            <person name="Marton T."/>
            <person name="Ropars J."/>
            <person name="Grigoriev I.V."/>
            <person name="Hainaut M."/>
            <person name="Henrissat B."/>
            <person name="Roux C."/>
            <person name="Martin F."/>
            <person name="Corradi N."/>
        </authorList>
    </citation>
    <scope>NUCLEOTIDE SEQUENCE [LARGE SCALE GENOMIC DNA]</scope>
    <source>
        <strain evidence="3 4">DAOM 197198</strain>
    </source>
</reference>
<comment type="caution">
    <text evidence="3">The sequence shown here is derived from an EMBL/GenBank/DDBJ whole genome shotgun (WGS) entry which is preliminary data.</text>
</comment>
<sequence>MLLAQKNAGPHPGVIKLFSGLTDLDYKPGHNNHVYFQNLSISKDDVALLDTYDPEEILNKYIVRVAGKGFTVVDHQSEVYGFPDAHECIDGNLPLHLVLDINARQKSDPMNPKFPSLDESKISREDLFSRILIACVDIINTDLKHFAILDAFTLASLSNANKCSWHIVYKYARFIDYRDLKGFVEKVADKVGKPYSKFIDIGLYKYRFSLRLIGSAKEDRVKRPAISSVKKGYHKLEDYLVQPKWNASEIWPRTFSPEKEEKKFQPIHRSKSEKSGINQAPIGHQSDETALSMGAGLVIAKYGWLEVATLERDLLTFKLSHWKHVPFAISNTKKISYMAFFEKNYKPDHKGLAFEKVTEVSAKPKRGIVERIGLSEMIINVEKLKDAPEVYPDFLGIEKTTTLIRSPPGTWKTTALREIIMALKDKVHDISSLPCFIWISYRKSLSNESKAKLDDLKALGFRICNYQNTLGDLSIDKWDIIIVQVESLFRIEFTARPFVAILDEANAIMRQMSSGTNARESENAMRDVLRSARHVLAMDAFANTSTLSFLQAYRSENIHVVDNKYQPRIGETVEFIYDPNSGAEAMRIGYDLLRQGKRVAFVSTGAVIARALIEKASKLSKSDNSPVRACAYYGDMDGKQCQRDFSDINVAWDELDCVAYTNTVEAGISFEVTGHFDIIIAITNITTPVHVEALAQMLYQIRDCPRHIVSLFYQKNSNELFRPPGHENIRAELASARPNNLHTAIKGHREWNNNTISYKVDESPAIITFIEVEHQKRLFARYFIEKLCSLIASTGASLQLIKMDESRGVIGNRKRVRNEIRVEALVIKNTDFNAVATSRNLSSEEAEVLKFDQECSIADIMALKRFYMRNLYCKDMSIEDWNNICNRKFIENFSSPEARKHFLRLSYFRRQGHDEENAMKELKAEENIQWEIACYKAEENLEKSVAEDLRKSYSANHWKAIREFFQILGFTGIDDKRILPGNIVSEAFVQSCERFIEIRNQSLSLFGFKSHAKTTPDLNSAIKAINAIAGNWCGYTIKSDKKRIGPKGQQVWQYSYRINRQPYNSTGFGDKGAPELPPYRPKPDNEIQELFDSIGQNK</sequence>
<accession>A0A2P4PNR3</accession>
<evidence type="ECO:0000259" key="2">
    <source>
        <dbReference type="Pfam" id="PF02399"/>
    </source>
</evidence>
<proteinExistence type="predicted"/>
<feature type="region of interest" description="Disordered" evidence="1">
    <location>
        <begin position="262"/>
        <end position="282"/>
    </location>
</feature>
<dbReference type="GO" id="GO:0005524">
    <property type="term" value="F:ATP binding"/>
    <property type="evidence" value="ECO:0007669"/>
    <property type="project" value="InterPro"/>
</dbReference>
<dbReference type="Pfam" id="PF02399">
    <property type="entry name" value="Herpes_ori_bp"/>
    <property type="match status" value="1"/>
</dbReference>
<dbReference type="Proteomes" id="UP000018888">
    <property type="component" value="Unassembled WGS sequence"/>
</dbReference>
<feature type="domain" description="Replication origin-binding protein" evidence="2">
    <location>
        <begin position="379"/>
        <end position="566"/>
    </location>
</feature>
<feature type="region of interest" description="Disordered" evidence="1">
    <location>
        <begin position="1063"/>
        <end position="1086"/>
    </location>
</feature>
<dbReference type="AlphaFoldDB" id="A0A2P4PNR3"/>
<keyword evidence="4" id="KW-1185">Reference proteome</keyword>
<gene>
    <name evidence="3" type="ORF">GLOIN_2v1843832</name>
</gene>
<evidence type="ECO:0000313" key="4">
    <source>
        <dbReference type="Proteomes" id="UP000018888"/>
    </source>
</evidence>
<feature type="compositionally biased region" description="Basic and acidic residues" evidence="1">
    <location>
        <begin position="262"/>
        <end position="274"/>
    </location>
</feature>
<protein>
    <recommendedName>
        <fullName evidence="2">Replication origin-binding protein domain-containing protein</fullName>
    </recommendedName>
</protein>
<dbReference type="EMBL" id="AUPC02000179">
    <property type="protein sequence ID" value="POG67028.1"/>
    <property type="molecule type" value="Genomic_DNA"/>
</dbReference>